<dbReference type="EMBL" id="JBAMYC010000001">
    <property type="protein sequence ID" value="MEI1246532.1"/>
    <property type="molecule type" value="Genomic_DNA"/>
</dbReference>
<dbReference type="RefSeq" id="WP_335910583.1">
    <property type="nucleotide sequence ID" value="NZ_JBAMYB010000001.1"/>
</dbReference>
<dbReference type="InterPro" id="IPR035383">
    <property type="entry name" value="MauJ"/>
</dbReference>
<protein>
    <submittedName>
        <fullName evidence="1">Methylamine utilization protein MauJ</fullName>
    </submittedName>
</protein>
<evidence type="ECO:0000313" key="2">
    <source>
        <dbReference type="Proteomes" id="UP001531129"/>
    </source>
</evidence>
<reference evidence="1 2" key="1">
    <citation type="submission" date="2024-01" db="EMBL/GenBank/DDBJ databases">
        <title>Draft genome sequences of three bacterial strains isolated from Acacia saligna represent a potential new species within the genus Rhizobium.</title>
        <authorList>
            <person name="Tambong J.T."/>
            <person name="Mnasri B."/>
        </authorList>
    </citation>
    <scope>NUCLEOTIDE SEQUENCE [LARGE SCALE GENOMIC DNA]</scope>
    <source>
        <strain evidence="1 2">1AS12I</strain>
    </source>
</reference>
<organism evidence="1 2">
    <name type="scientific">Rhizobium aouanii</name>
    <dbReference type="NCBI Taxonomy" id="3118145"/>
    <lineage>
        <taxon>Bacteria</taxon>
        <taxon>Pseudomonadati</taxon>
        <taxon>Pseudomonadota</taxon>
        <taxon>Alphaproteobacteria</taxon>
        <taxon>Hyphomicrobiales</taxon>
        <taxon>Rhizobiaceae</taxon>
        <taxon>Rhizobium/Agrobacterium group</taxon>
        <taxon>Rhizobium</taxon>
    </lineage>
</organism>
<accession>A0ABU8CE60</accession>
<evidence type="ECO:0000313" key="1">
    <source>
        <dbReference type="EMBL" id="MEI1246532.1"/>
    </source>
</evidence>
<sequence>MVEKVAVPKLQDLYVGRLAMRGDWVVACVRSQMAWPIVTTEVLFRKRTIFLIPWADAGGSAGIMYPAAAVSLQPDEDRDSGQLLISHFLSSLAWAHGQSIEIEQWSGGNLPRSMGGFNGPYVATPDFLHPYVPDPADAKARLALALYREGLGLNNPAYACLSFFKILNIFRDKGPDQIAWIDDTIPKIKDSRRARNRISSLQNSNETPGKYLYGSNRCAVAHAFGTTANPEDPADMRRMRQDLPVAQVLAEYAIEHHFGVKSSQTIWEEHLYELKGFYEIFGEGAVATIKAGASPERNLWPLLPRLTVSLARSEGFAALTNLRSEVIAIADGCATVMCTSDDNLTEMVLWLNFAEERLQINVKDGLRTADDGSEGAARSYASVMRFVRDYILNGVLEVWDWDQRRLLGKCDAFIPLNVDLEATKRAYDSIIRNYENLAEVRSKSGNFGGD</sequence>
<dbReference type="Proteomes" id="UP001531129">
    <property type="component" value="Unassembled WGS sequence"/>
</dbReference>
<gene>
    <name evidence="1" type="primary">mauJ</name>
    <name evidence="1" type="ORF">V8Q02_00610</name>
</gene>
<keyword evidence="2" id="KW-1185">Reference proteome</keyword>
<dbReference type="Pfam" id="PF17419">
    <property type="entry name" value="MauJ"/>
    <property type="match status" value="1"/>
</dbReference>
<comment type="caution">
    <text evidence="1">The sequence shown here is derived from an EMBL/GenBank/DDBJ whole genome shotgun (WGS) entry which is preliminary data.</text>
</comment>
<proteinExistence type="predicted"/>
<name>A0ABU8CE60_9HYPH</name>